<dbReference type="InterPro" id="IPR019734">
    <property type="entry name" value="TPR_rpt"/>
</dbReference>
<dbReference type="PROSITE" id="PS51257">
    <property type="entry name" value="PROKAR_LIPOPROTEIN"/>
    <property type="match status" value="1"/>
</dbReference>
<dbReference type="PANTHER" id="PTHR10098:SF112">
    <property type="entry name" value="SLR0380 PROTEIN"/>
    <property type="match status" value="1"/>
</dbReference>
<keyword evidence="2" id="KW-1133">Transmembrane helix</keyword>
<dbReference type="InterPro" id="IPR011990">
    <property type="entry name" value="TPR-like_helical_dom_sf"/>
</dbReference>
<dbReference type="Pfam" id="PF13424">
    <property type="entry name" value="TPR_12"/>
    <property type="match status" value="1"/>
</dbReference>
<comment type="caution">
    <text evidence="3">The sequence shown here is derived from an EMBL/GenBank/DDBJ whole genome shotgun (WGS) entry which is preliminary data.</text>
</comment>
<reference evidence="3 4" key="2">
    <citation type="submission" date="2019-06" db="EMBL/GenBank/DDBJ databases">
        <authorList>
            <person name="Seo Y."/>
        </authorList>
    </citation>
    <scope>NUCLEOTIDE SEQUENCE [LARGE SCALE GENOMIC DNA]</scope>
    <source>
        <strain evidence="3 4">MaA-Y11</strain>
    </source>
</reference>
<keyword evidence="2" id="KW-0472">Membrane</keyword>
<dbReference type="PROSITE" id="PS50293">
    <property type="entry name" value="TPR_REGION"/>
    <property type="match status" value="1"/>
</dbReference>
<sequence length="672" mass="78129">MKRTVFLFFIFGFITFLGCSKKRLNYSEKAMDSIPIYLVLANQDSVPHQKRLEYNKKAFDVFISQENDSMNRVNLFKIANRYFNMGNREEYKKITQIVLGKAIEHNDTVSIAKAYGYLGDYYIYTSNKDSVFFYYAKAKKIYQKRNDKINLAGIYINTSIVQGYEKDFLGSELSAIKALNVLRGTTEKSKIFQAYNLLGVVSSEMKDYEKAIKNYNKALDLVRENNLTDLNEEARVLNNIGNAYQHLDKDKMAIEKFQAALKDKSLYTDPNLHAVVLNNLAYSKFKLKDYSLLPDLFYKSLKIRDSLGLTLGIVYNKVHLSEYYAAIGDTLTSRRFARESLELSREIRSYRDVLSALNQLSIVDPQTASIYNEEYIKINDSLQISEQKARDKFARIRYETDEVILEKDKAVFQKWTVFWIAVSTLLFGLVFYVFRIRRSKQRELYLLFSQLKAGEEIYRLISERHQKFEEGRKKEKKRIAKELHDGVMSRLSDIRSSLLVLESKTDSETVRHCINQVAEIQDVEKEVRNIAHGLDRDSFSTKGDYPEILTSVTEEFANKASLKIDFEIDKTIDWNALDSQKKLGIYQILQECLHALGKQETDITIRFYKDNSLLVMEVKDVGFDIKNYEKEQILKGISLRAKEMGADLRISNILDRKTLLRMTMLMKTDKNS</sequence>
<dbReference type="OrthoDB" id="977000at2"/>
<evidence type="ECO:0000313" key="4">
    <source>
        <dbReference type="Proteomes" id="UP000319175"/>
    </source>
</evidence>
<dbReference type="SUPFAM" id="SSF48452">
    <property type="entry name" value="TPR-like"/>
    <property type="match status" value="2"/>
</dbReference>
<dbReference type="PANTHER" id="PTHR10098">
    <property type="entry name" value="RAPSYN-RELATED"/>
    <property type="match status" value="1"/>
</dbReference>
<keyword evidence="1" id="KW-0802">TPR repeat</keyword>
<evidence type="ECO:0000256" key="2">
    <source>
        <dbReference type="SAM" id="Phobius"/>
    </source>
</evidence>
<dbReference type="SMART" id="SM00028">
    <property type="entry name" value="TPR"/>
    <property type="match status" value="4"/>
</dbReference>
<dbReference type="AlphaFoldDB" id="A0A501PZ23"/>
<feature type="transmembrane region" description="Helical" evidence="2">
    <location>
        <begin position="415"/>
        <end position="434"/>
    </location>
</feature>
<dbReference type="RefSeq" id="WP_140001541.1">
    <property type="nucleotide sequence ID" value="NZ_VFJE01000056.1"/>
</dbReference>
<dbReference type="Gene3D" id="3.30.565.10">
    <property type="entry name" value="Histidine kinase-like ATPase, C-terminal domain"/>
    <property type="match status" value="1"/>
</dbReference>
<proteinExistence type="predicted"/>
<evidence type="ECO:0000313" key="3">
    <source>
        <dbReference type="EMBL" id="TPD65297.1"/>
    </source>
</evidence>
<dbReference type="PROSITE" id="PS50005">
    <property type="entry name" value="TPR"/>
    <property type="match status" value="1"/>
</dbReference>
<feature type="repeat" description="TPR" evidence="1">
    <location>
        <begin position="192"/>
        <end position="225"/>
    </location>
</feature>
<gene>
    <name evidence="3" type="ORF">FJA49_13925</name>
</gene>
<dbReference type="InterPro" id="IPR036890">
    <property type="entry name" value="HATPase_C_sf"/>
</dbReference>
<dbReference type="EMBL" id="VFJE01000056">
    <property type="protein sequence ID" value="TPD65297.1"/>
    <property type="molecule type" value="Genomic_DNA"/>
</dbReference>
<dbReference type="Proteomes" id="UP000319175">
    <property type="component" value="Unassembled WGS sequence"/>
</dbReference>
<protein>
    <submittedName>
        <fullName evidence="3">Tetratricopeptide repeat protein</fullName>
    </submittedName>
</protein>
<organism evidence="3 4">
    <name type="scientific">Flavobacterium microcysteis</name>
    <dbReference type="NCBI Taxonomy" id="2596891"/>
    <lineage>
        <taxon>Bacteria</taxon>
        <taxon>Pseudomonadati</taxon>
        <taxon>Bacteroidota</taxon>
        <taxon>Flavobacteriia</taxon>
        <taxon>Flavobacteriales</taxon>
        <taxon>Flavobacteriaceae</taxon>
        <taxon>Flavobacterium</taxon>
    </lineage>
</organism>
<evidence type="ECO:0000256" key="1">
    <source>
        <dbReference type="PROSITE-ProRule" id="PRU00339"/>
    </source>
</evidence>
<reference evidence="3 4" key="1">
    <citation type="submission" date="2019-06" db="EMBL/GenBank/DDBJ databases">
        <title>Flavobacterium sp. MaA-Y11 from geoumgang.</title>
        <authorList>
            <person name="Jeong S."/>
        </authorList>
    </citation>
    <scope>NUCLEOTIDE SEQUENCE [LARGE SCALE GENOMIC DNA]</scope>
    <source>
        <strain evidence="3 4">MaA-Y11</strain>
    </source>
</reference>
<keyword evidence="2" id="KW-0812">Transmembrane</keyword>
<dbReference type="Gene3D" id="1.25.40.10">
    <property type="entry name" value="Tetratricopeptide repeat domain"/>
    <property type="match status" value="2"/>
</dbReference>
<keyword evidence="4" id="KW-1185">Reference proteome</keyword>
<accession>A0A501PZ23</accession>
<name>A0A501PZ23_9FLAO</name>
<dbReference type="Gene3D" id="1.20.5.1930">
    <property type="match status" value="1"/>
</dbReference>